<name>A0A8S9KWY3_BRACR</name>
<evidence type="ECO:0000313" key="2">
    <source>
        <dbReference type="EMBL" id="KAF2597648.1"/>
    </source>
</evidence>
<organism evidence="2 3">
    <name type="scientific">Brassica cretica</name>
    <name type="common">Mustard</name>
    <dbReference type="NCBI Taxonomy" id="69181"/>
    <lineage>
        <taxon>Eukaryota</taxon>
        <taxon>Viridiplantae</taxon>
        <taxon>Streptophyta</taxon>
        <taxon>Embryophyta</taxon>
        <taxon>Tracheophyta</taxon>
        <taxon>Spermatophyta</taxon>
        <taxon>Magnoliopsida</taxon>
        <taxon>eudicotyledons</taxon>
        <taxon>Gunneridae</taxon>
        <taxon>Pentapetalae</taxon>
        <taxon>rosids</taxon>
        <taxon>malvids</taxon>
        <taxon>Brassicales</taxon>
        <taxon>Brassicaceae</taxon>
        <taxon>Brassiceae</taxon>
        <taxon>Brassica</taxon>
    </lineage>
</organism>
<proteinExistence type="predicted"/>
<dbReference type="AlphaFoldDB" id="A0A8S9KWY3"/>
<feature type="region of interest" description="Disordered" evidence="1">
    <location>
        <begin position="51"/>
        <end position="70"/>
    </location>
</feature>
<reference evidence="2" key="1">
    <citation type="submission" date="2019-12" db="EMBL/GenBank/DDBJ databases">
        <title>Genome sequencing and annotation of Brassica cretica.</title>
        <authorList>
            <person name="Studholme D.J."/>
            <person name="Sarris P.F."/>
        </authorList>
    </citation>
    <scope>NUCLEOTIDE SEQUENCE</scope>
    <source>
        <strain evidence="2">PFS-001/15</strain>
        <tissue evidence="2">Leaf</tissue>
    </source>
</reference>
<accession>A0A8S9KWY3</accession>
<sequence length="70" mass="8153">MLVPPLCLLGLSLVSPGVVMFVSILFDRSGVALDERQTRWRERREKECELESFAQNSRPEQPECLLQRHR</sequence>
<dbReference type="Proteomes" id="UP000712281">
    <property type="component" value="Unassembled WGS sequence"/>
</dbReference>
<gene>
    <name evidence="2" type="ORF">F2Q68_00010020</name>
</gene>
<evidence type="ECO:0000313" key="3">
    <source>
        <dbReference type="Proteomes" id="UP000712281"/>
    </source>
</evidence>
<dbReference type="EMBL" id="QGKW02000717">
    <property type="protein sequence ID" value="KAF2597648.1"/>
    <property type="molecule type" value="Genomic_DNA"/>
</dbReference>
<comment type="caution">
    <text evidence="2">The sequence shown here is derived from an EMBL/GenBank/DDBJ whole genome shotgun (WGS) entry which is preliminary data.</text>
</comment>
<protein>
    <submittedName>
        <fullName evidence="2">Uncharacterized protein</fullName>
    </submittedName>
</protein>
<evidence type="ECO:0000256" key="1">
    <source>
        <dbReference type="SAM" id="MobiDB-lite"/>
    </source>
</evidence>